<reference evidence="2 3" key="1">
    <citation type="submission" date="2024-09" db="EMBL/GenBank/DDBJ databases">
        <authorList>
            <person name="Sun Q."/>
            <person name="Mori K."/>
        </authorList>
    </citation>
    <scope>NUCLEOTIDE SEQUENCE [LARGE SCALE GENOMIC DNA]</scope>
    <source>
        <strain evidence="2 3">JCM 12520</strain>
    </source>
</reference>
<evidence type="ECO:0000313" key="2">
    <source>
        <dbReference type="EMBL" id="MFB9752726.1"/>
    </source>
</evidence>
<sequence>MSQTIVIAIVVLFVLLWIGRVSRKNRSPGSVAGTEGAARMAARLQALKPYEDGTLPAKLGLAPDMPLADTAAKLERAFESEFGPTLKKRVLNEHPGMSEAEYAWKLLELKRYLLMNAVLKGVPMFSPEVDDLWHEMLMFTREYERFCLQWNGRTVHHAPHGEAVPIPGERAWFDWAYSQMFTPTPYSGCIWRGFFLYPLDGELLQTLKDEPAETIARLRFRGSSDGVQPEAAECVSVLIRKAKEQIDRAGRSEDHRTEESFADTYDREDGRTHSYRMEPSGSGPNSAYAGGSNFAMMASAMMMFSVLDPLGYEEHMREAIPEEVRRNEASCGSSSCSAFGGDRGPESRNTDGSSDGNSSDGGHSGDSSSGSGDSSSCSSSSCSSCGGGGD</sequence>
<feature type="compositionally biased region" description="Low complexity" evidence="1">
    <location>
        <begin position="329"/>
        <end position="340"/>
    </location>
</feature>
<evidence type="ECO:0000313" key="3">
    <source>
        <dbReference type="Proteomes" id="UP001589619"/>
    </source>
</evidence>
<protein>
    <submittedName>
        <fullName evidence="2">Uncharacterized protein</fullName>
    </submittedName>
</protein>
<organism evidence="2 3">
    <name type="scientific">Paenibacillus hodogayensis</name>
    <dbReference type="NCBI Taxonomy" id="279208"/>
    <lineage>
        <taxon>Bacteria</taxon>
        <taxon>Bacillati</taxon>
        <taxon>Bacillota</taxon>
        <taxon>Bacilli</taxon>
        <taxon>Bacillales</taxon>
        <taxon>Paenibacillaceae</taxon>
        <taxon>Paenibacillus</taxon>
    </lineage>
</organism>
<keyword evidence="3" id="KW-1185">Reference proteome</keyword>
<accession>A0ABV5VWX7</accession>
<dbReference type="EMBL" id="JBHMAG010000012">
    <property type="protein sequence ID" value="MFB9752726.1"/>
    <property type="molecule type" value="Genomic_DNA"/>
</dbReference>
<feature type="region of interest" description="Disordered" evidence="1">
    <location>
        <begin position="246"/>
        <end position="285"/>
    </location>
</feature>
<feature type="compositionally biased region" description="Low complexity" evidence="1">
    <location>
        <begin position="351"/>
        <end position="384"/>
    </location>
</feature>
<proteinExistence type="predicted"/>
<dbReference type="Proteomes" id="UP001589619">
    <property type="component" value="Unassembled WGS sequence"/>
</dbReference>
<feature type="region of interest" description="Disordered" evidence="1">
    <location>
        <begin position="323"/>
        <end position="390"/>
    </location>
</feature>
<dbReference type="RefSeq" id="WP_344903446.1">
    <property type="nucleotide sequence ID" value="NZ_BAAAYO010000001.1"/>
</dbReference>
<comment type="caution">
    <text evidence="2">The sequence shown here is derived from an EMBL/GenBank/DDBJ whole genome shotgun (WGS) entry which is preliminary data.</text>
</comment>
<gene>
    <name evidence="2" type="ORF">ACFFNY_14265</name>
</gene>
<feature type="compositionally biased region" description="Basic and acidic residues" evidence="1">
    <location>
        <begin position="246"/>
        <end position="276"/>
    </location>
</feature>
<name>A0ABV5VWX7_9BACL</name>
<evidence type="ECO:0000256" key="1">
    <source>
        <dbReference type="SAM" id="MobiDB-lite"/>
    </source>
</evidence>